<dbReference type="InterPro" id="IPR001610">
    <property type="entry name" value="PAC"/>
</dbReference>
<accession>A0ABQ4FGB8</accession>
<dbReference type="SUPFAM" id="SSF55781">
    <property type="entry name" value="GAF domain-like"/>
    <property type="match status" value="1"/>
</dbReference>
<feature type="domain" description="PAS" evidence="2">
    <location>
        <begin position="179"/>
        <end position="234"/>
    </location>
</feature>
<protein>
    <recommendedName>
        <fullName evidence="2">PAS domain-containing protein</fullName>
    </recommendedName>
</protein>
<dbReference type="SUPFAM" id="SSF81606">
    <property type="entry name" value="PP2C-like"/>
    <property type="match status" value="1"/>
</dbReference>
<dbReference type="PROSITE" id="PS50112">
    <property type="entry name" value="PAS"/>
    <property type="match status" value="1"/>
</dbReference>
<dbReference type="SMART" id="SM00086">
    <property type="entry name" value="PAC"/>
    <property type="match status" value="1"/>
</dbReference>
<dbReference type="InterPro" id="IPR003018">
    <property type="entry name" value="GAF"/>
</dbReference>
<dbReference type="NCBIfam" id="TIGR00229">
    <property type="entry name" value="sensory_box"/>
    <property type="match status" value="1"/>
</dbReference>
<dbReference type="InterPro" id="IPR052016">
    <property type="entry name" value="Bact_Sigma-Reg"/>
</dbReference>
<dbReference type="RefSeq" id="WP_204286780.1">
    <property type="nucleotide sequence ID" value="NZ_BAABEJ010000015.1"/>
</dbReference>
<dbReference type="Gene3D" id="3.30.450.40">
    <property type="match status" value="1"/>
</dbReference>
<evidence type="ECO:0000259" key="2">
    <source>
        <dbReference type="PROSITE" id="PS50112"/>
    </source>
</evidence>
<dbReference type="SUPFAM" id="SSF55785">
    <property type="entry name" value="PYP-like sensor domain (PAS domain)"/>
    <property type="match status" value="1"/>
</dbReference>
<dbReference type="Pfam" id="PF13188">
    <property type="entry name" value="PAS_8"/>
    <property type="match status" value="1"/>
</dbReference>
<reference evidence="3 4" key="1">
    <citation type="submission" date="2021-01" db="EMBL/GenBank/DDBJ databases">
        <title>Whole genome shotgun sequence of Microbispora amethystogenes NBRC 101907.</title>
        <authorList>
            <person name="Komaki H."/>
            <person name="Tamura T."/>
        </authorList>
    </citation>
    <scope>NUCLEOTIDE SEQUENCE [LARGE SCALE GENOMIC DNA]</scope>
    <source>
        <strain evidence="3 4">NBRC 101907</strain>
    </source>
</reference>
<dbReference type="PANTHER" id="PTHR43156">
    <property type="entry name" value="STAGE II SPORULATION PROTEIN E-RELATED"/>
    <property type="match status" value="1"/>
</dbReference>
<dbReference type="InterPro" id="IPR013655">
    <property type="entry name" value="PAS_fold_3"/>
</dbReference>
<keyword evidence="1" id="KW-0378">Hydrolase</keyword>
<dbReference type="EMBL" id="BOOB01000028">
    <property type="protein sequence ID" value="GIH33869.1"/>
    <property type="molecule type" value="Genomic_DNA"/>
</dbReference>
<gene>
    <name evidence="3" type="ORF">Mam01_40330</name>
</gene>
<dbReference type="CDD" id="cd00130">
    <property type="entry name" value="PAS"/>
    <property type="match status" value="1"/>
</dbReference>
<dbReference type="InterPro" id="IPR035965">
    <property type="entry name" value="PAS-like_dom_sf"/>
</dbReference>
<keyword evidence="4" id="KW-1185">Reference proteome</keyword>
<dbReference type="Gene3D" id="3.60.40.10">
    <property type="entry name" value="PPM-type phosphatase domain"/>
    <property type="match status" value="1"/>
</dbReference>
<dbReference type="PANTHER" id="PTHR43156:SF2">
    <property type="entry name" value="STAGE II SPORULATION PROTEIN E"/>
    <property type="match status" value="1"/>
</dbReference>
<dbReference type="SMART" id="SM00091">
    <property type="entry name" value="PAS"/>
    <property type="match status" value="2"/>
</dbReference>
<sequence length="707" mass="77423">MHVGHERETSRIPLDLFDQAPVGVLVTVGEDHRLVYTNAAFAAMFGERPDGGWSGDGWTCGDRPGGEWPAGTPVREAFPDLVRRISPDALGHVLETGEAACLDEVVVTVTGPGGASREGSFRLSLSRVPLTSGESGLLAVVQEITAHLAAARRVRVMEKEWRRIQRRYQSMVWADAHLVWVAGPRGEVREMSQGWQRLTGQTVEESLGDGWFGAIHPEDRAAAEESWDRATEQAVSLYEQIYRVRTPEGRYRHVRFRAVPVHEDGEVVEWVGASTDVEQEWQEARRRRLLDRAAAAASDISNLEEMCEEFAGVIVPELADSCYVYLLPEAIGAPPASIVTERVASAVREGLPSLPPRRKEYHPADSGFVRAVRQRRPLQATFPPGQPPFPCADNVMSWIKEAGEHSLAIMPVVVEGEVATVVVTGVCGDRPPIGPDDVRLMREMLDHTHDAVSKALRFRRNQRVALALQHSLLVEPPRVPGLEIAARYQASPTAAEIGGDWYDAFAPSGGVLDLVIGDVAGHDLAAAVCMSQVRNMLRALAVDRDESPGHVLRRLNDALETLNGESTATCVLTRVERDEEDGWRLAYSVAGHPPPLLVTGDGRSRFLRDARNPLLGLRHGRPWASAVEPLPPHGTLLLYTDGLVERRGEDIGDGLERLRRCAEPLARAPLGRFCDELLTGMPLTGEDDIAMIALRLPQAGDHAGVTS</sequence>
<dbReference type="Pfam" id="PF08447">
    <property type="entry name" value="PAS_3"/>
    <property type="match status" value="1"/>
</dbReference>
<dbReference type="Pfam" id="PF01590">
    <property type="entry name" value="GAF"/>
    <property type="match status" value="1"/>
</dbReference>
<dbReference type="SMART" id="SM00331">
    <property type="entry name" value="PP2C_SIG"/>
    <property type="match status" value="1"/>
</dbReference>
<dbReference type="InterPro" id="IPR000014">
    <property type="entry name" value="PAS"/>
</dbReference>
<organism evidence="3 4">
    <name type="scientific">Microbispora amethystogenes</name>
    <dbReference type="NCBI Taxonomy" id="1427754"/>
    <lineage>
        <taxon>Bacteria</taxon>
        <taxon>Bacillati</taxon>
        <taxon>Actinomycetota</taxon>
        <taxon>Actinomycetes</taxon>
        <taxon>Streptosporangiales</taxon>
        <taxon>Streptosporangiaceae</taxon>
        <taxon>Microbispora</taxon>
    </lineage>
</organism>
<dbReference type="Proteomes" id="UP000651728">
    <property type="component" value="Unassembled WGS sequence"/>
</dbReference>
<dbReference type="Pfam" id="PF07228">
    <property type="entry name" value="SpoIIE"/>
    <property type="match status" value="1"/>
</dbReference>
<dbReference type="Gene3D" id="3.30.450.20">
    <property type="entry name" value="PAS domain"/>
    <property type="match status" value="2"/>
</dbReference>
<comment type="caution">
    <text evidence="3">The sequence shown here is derived from an EMBL/GenBank/DDBJ whole genome shotgun (WGS) entry which is preliminary data.</text>
</comment>
<proteinExistence type="predicted"/>
<name>A0ABQ4FGB8_9ACTN</name>
<evidence type="ECO:0000313" key="4">
    <source>
        <dbReference type="Proteomes" id="UP000651728"/>
    </source>
</evidence>
<evidence type="ECO:0000256" key="1">
    <source>
        <dbReference type="ARBA" id="ARBA00022801"/>
    </source>
</evidence>
<dbReference type="InterPro" id="IPR036457">
    <property type="entry name" value="PPM-type-like_dom_sf"/>
</dbReference>
<dbReference type="InterPro" id="IPR001932">
    <property type="entry name" value="PPM-type_phosphatase-like_dom"/>
</dbReference>
<dbReference type="InterPro" id="IPR029016">
    <property type="entry name" value="GAF-like_dom_sf"/>
</dbReference>
<evidence type="ECO:0000313" key="3">
    <source>
        <dbReference type="EMBL" id="GIH33869.1"/>
    </source>
</evidence>